<keyword evidence="8 10" id="KW-0503">Monooxygenase</keyword>
<dbReference type="InterPro" id="IPR001128">
    <property type="entry name" value="Cyt_P450"/>
</dbReference>
<dbReference type="InterPro" id="IPR036396">
    <property type="entry name" value="Cyt_P450_sf"/>
</dbReference>
<accession>A0A5C3KTQ1</accession>
<evidence type="ECO:0000313" key="12">
    <source>
        <dbReference type="Proteomes" id="UP000307440"/>
    </source>
</evidence>
<evidence type="ECO:0000256" key="4">
    <source>
        <dbReference type="ARBA" id="ARBA00022617"/>
    </source>
</evidence>
<comment type="cofactor">
    <cofactor evidence="1 9">
        <name>heme</name>
        <dbReference type="ChEBI" id="CHEBI:30413"/>
    </cofactor>
</comment>
<keyword evidence="4 9" id="KW-0349">Heme</keyword>
<evidence type="ECO:0000256" key="2">
    <source>
        <dbReference type="ARBA" id="ARBA00005179"/>
    </source>
</evidence>
<dbReference type="InterPro" id="IPR002401">
    <property type="entry name" value="Cyt_P450_E_grp-I"/>
</dbReference>
<proteinExistence type="inferred from homology"/>
<evidence type="ECO:0000256" key="10">
    <source>
        <dbReference type="RuleBase" id="RU000461"/>
    </source>
</evidence>
<organism evidence="11 12">
    <name type="scientific">Coprinopsis marcescibilis</name>
    <name type="common">Agaric fungus</name>
    <name type="synonym">Psathyrella marcescibilis</name>
    <dbReference type="NCBI Taxonomy" id="230819"/>
    <lineage>
        <taxon>Eukaryota</taxon>
        <taxon>Fungi</taxon>
        <taxon>Dikarya</taxon>
        <taxon>Basidiomycota</taxon>
        <taxon>Agaricomycotina</taxon>
        <taxon>Agaricomycetes</taxon>
        <taxon>Agaricomycetidae</taxon>
        <taxon>Agaricales</taxon>
        <taxon>Agaricineae</taxon>
        <taxon>Psathyrellaceae</taxon>
        <taxon>Coprinopsis</taxon>
    </lineage>
</organism>
<keyword evidence="6 10" id="KW-0560">Oxidoreductase</keyword>
<dbReference type="Proteomes" id="UP000307440">
    <property type="component" value="Unassembled WGS sequence"/>
</dbReference>
<dbReference type="PROSITE" id="PS00086">
    <property type="entry name" value="CYTOCHROME_P450"/>
    <property type="match status" value="1"/>
</dbReference>
<dbReference type="GO" id="GO:0020037">
    <property type="term" value="F:heme binding"/>
    <property type="evidence" value="ECO:0007669"/>
    <property type="project" value="InterPro"/>
</dbReference>
<evidence type="ECO:0000256" key="5">
    <source>
        <dbReference type="ARBA" id="ARBA00022723"/>
    </source>
</evidence>
<evidence type="ECO:0000256" key="6">
    <source>
        <dbReference type="ARBA" id="ARBA00023002"/>
    </source>
</evidence>
<sequence>MESAILEMLQWKWPVVVGLAICIFALSTSKRRLPVPPGPTGLPVVGNLLQIPQAVPWIVYNDWAKRYGQYTPQYLHLVLGQTVFTGDIMYVNALGQGIVVLNSLSAARAVMETRALNNSDRGSLPSFDIMDFNWALGVMQYGPNWRAHRRAFHQFLNQNQVAKYLPVIEQECLVYLRNLANSSNTLFKHSRTYMGTVIMRVAYGVSDTENIMRLIDDAEGIVERFSVTSVPGNLLVNVFPILRHVPDWFPGTAWKKYLKEGAVINKRLVPQPYYQAKDRLRDGLSAEKFPSMIQGLIGRLGSETDTEYGEGERVAMNVCAQSYLAGVETSYSATIAFFAALVMHPEAQRKAQAEIDAVTGGNRLPTAEDMADLPYIDAIIKETTRWFTAVPLGVPHQSREEQKFNGYFIPKKTLIMANSWAILHDPDVFEDPFDFIPERYLKDGKIDPSVLDPEVAAFGFGRRICPGRHLSSVILKFTLASVLAVCDVRLAKDEHGKEIPVTFGQDTFGLVTSFKPFTCDIVPRSTKHATWLA</sequence>
<dbReference type="CDD" id="cd11065">
    <property type="entry name" value="CYP64-like"/>
    <property type="match status" value="1"/>
</dbReference>
<evidence type="ECO:0000256" key="1">
    <source>
        <dbReference type="ARBA" id="ARBA00001971"/>
    </source>
</evidence>
<dbReference type="GO" id="GO:0005506">
    <property type="term" value="F:iron ion binding"/>
    <property type="evidence" value="ECO:0007669"/>
    <property type="project" value="InterPro"/>
</dbReference>
<dbReference type="PANTHER" id="PTHR46300:SF7">
    <property type="entry name" value="P450, PUTATIVE (EUROFUNG)-RELATED"/>
    <property type="match status" value="1"/>
</dbReference>
<dbReference type="SUPFAM" id="SSF48264">
    <property type="entry name" value="Cytochrome P450"/>
    <property type="match status" value="1"/>
</dbReference>
<dbReference type="STRING" id="230819.A0A5C3KTQ1"/>
<dbReference type="InterPro" id="IPR050364">
    <property type="entry name" value="Cytochrome_P450_fung"/>
</dbReference>
<keyword evidence="12" id="KW-1185">Reference proteome</keyword>
<dbReference type="PRINTS" id="PR00463">
    <property type="entry name" value="EP450I"/>
</dbReference>
<gene>
    <name evidence="11" type="ORF">FA15DRAFT_705105</name>
</gene>
<dbReference type="EMBL" id="ML210211">
    <property type="protein sequence ID" value="TFK23816.1"/>
    <property type="molecule type" value="Genomic_DNA"/>
</dbReference>
<evidence type="ECO:0000256" key="8">
    <source>
        <dbReference type="ARBA" id="ARBA00023033"/>
    </source>
</evidence>
<comment type="similarity">
    <text evidence="3 10">Belongs to the cytochrome P450 family.</text>
</comment>
<keyword evidence="5 9" id="KW-0479">Metal-binding</keyword>
<comment type="pathway">
    <text evidence="2">Secondary metabolite biosynthesis.</text>
</comment>
<evidence type="ECO:0000256" key="7">
    <source>
        <dbReference type="ARBA" id="ARBA00023004"/>
    </source>
</evidence>
<evidence type="ECO:0000313" key="11">
    <source>
        <dbReference type="EMBL" id="TFK23816.1"/>
    </source>
</evidence>
<keyword evidence="7 9" id="KW-0408">Iron</keyword>
<evidence type="ECO:0000256" key="3">
    <source>
        <dbReference type="ARBA" id="ARBA00010617"/>
    </source>
</evidence>
<dbReference type="GO" id="GO:0016705">
    <property type="term" value="F:oxidoreductase activity, acting on paired donors, with incorporation or reduction of molecular oxygen"/>
    <property type="evidence" value="ECO:0007669"/>
    <property type="project" value="InterPro"/>
</dbReference>
<evidence type="ECO:0000256" key="9">
    <source>
        <dbReference type="PIRSR" id="PIRSR602401-1"/>
    </source>
</evidence>
<protein>
    <submittedName>
        <fullName evidence="11">O-methylsterigmatocystin oxidoreductase</fullName>
    </submittedName>
</protein>
<dbReference type="Gene3D" id="1.10.630.10">
    <property type="entry name" value="Cytochrome P450"/>
    <property type="match status" value="1"/>
</dbReference>
<dbReference type="GO" id="GO:0004497">
    <property type="term" value="F:monooxygenase activity"/>
    <property type="evidence" value="ECO:0007669"/>
    <property type="project" value="UniProtKB-KW"/>
</dbReference>
<dbReference type="AlphaFoldDB" id="A0A5C3KTQ1"/>
<reference evidence="11 12" key="1">
    <citation type="journal article" date="2019" name="Nat. Ecol. Evol.">
        <title>Megaphylogeny resolves global patterns of mushroom evolution.</title>
        <authorList>
            <person name="Varga T."/>
            <person name="Krizsan K."/>
            <person name="Foldi C."/>
            <person name="Dima B."/>
            <person name="Sanchez-Garcia M."/>
            <person name="Sanchez-Ramirez S."/>
            <person name="Szollosi G.J."/>
            <person name="Szarkandi J.G."/>
            <person name="Papp V."/>
            <person name="Albert L."/>
            <person name="Andreopoulos W."/>
            <person name="Angelini C."/>
            <person name="Antonin V."/>
            <person name="Barry K.W."/>
            <person name="Bougher N.L."/>
            <person name="Buchanan P."/>
            <person name="Buyck B."/>
            <person name="Bense V."/>
            <person name="Catcheside P."/>
            <person name="Chovatia M."/>
            <person name="Cooper J."/>
            <person name="Damon W."/>
            <person name="Desjardin D."/>
            <person name="Finy P."/>
            <person name="Geml J."/>
            <person name="Haridas S."/>
            <person name="Hughes K."/>
            <person name="Justo A."/>
            <person name="Karasinski D."/>
            <person name="Kautmanova I."/>
            <person name="Kiss B."/>
            <person name="Kocsube S."/>
            <person name="Kotiranta H."/>
            <person name="LaButti K.M."/>
            <person name="Lechner B.E."/>
            <person name="Liimatainen K."/>
            <person name="Lipzen A."/>
            <person name="Lukacs Z."/>
            <person name="Mihaltcheva S."/>
            <person name="Morgado L.N."/>
            <person name="Niskanen T."/>
            <person name="Noordeloos M.E."/>
            <person name="Ohm R.A."/>
            <person name="Ortiz-Santana B."/>
            <person name="Ovrebo C."/>
            <person name="Racz N."/>
            <person name="Riley R."/>
            <person name="Savchenko A."/>
            <person name="Shiryaev A."/>
            <person name="Soop K."/>
            <person name="Spirin V."/>
            <person name="Szebenyi C."/>
            <person name="Tomsovsky M."/>
            <person name="Tulloss R.E."/>
            <person name="Uehling J."/>
            <person name="Grigoriev I.V."/>
            <person name="Vagvolgyi C."/>
            <person name="Papp T."/>
            <person name="Martin F.M."/>
            <person name="Miettinen O."/>
            <person name="Hibbett D.S."/>
            <person name="Nagy L.G."/>
        </authorList>
    </citation>
    <scope>NUCLEOTIDE SEQUENCE [LARGE SCALE GENOMIC DNA]</scope>
    <source>
        <strain evidence="11 12">CBS 121175</strain>
    </source>
</reference>
<name>A0A5C3KTQ1_COPMA</name>
<feature type="binding site" description="axial binding residue" evidence="9">
    <location>
        <position position="465"/>
    </location>
    <ligand>
        <name>heme</name>
        <dbReference type="ChEBI" id="CHEBI:30413"/>
    </ligand>
    <ligandPart>
        <name>Fe</name>
        <dbReference type="ChEBI" id="CHEBI:18248"/>
    </ligandPart>
</feature>
<dbReference type="PANTHER" id="PTHR46300">
    <property type="entry name" value="P450, PUTATIVE (EUROFUNG)-RELATED-RELATED"/>
    <property type="match status" value="1"/>
</dbReference>
<dbReference type="InterPro" id="IPR017972">
    <property type="entry name" value="Cyt_P450_CS"/>
</dbReference>
<dbReference type="Pfam" id="PF00067">
    <property type="entry name" value="p450"/>
    <property type="match status" value="1"/>
</dbReference>
<dbReference type="OrthoDB" id="1103324at2759"/>